<organism evidence="1 2">
    <name type="scientific">Cronobacter phage LPCS28</name>
    <dbReference type="NCBI Taxonomy" id="2924885"/>
    <lineage>
        <taxon>Viruses</taxon>
        <taxon>Duplodnaviria</taxon>
        <taxon>Heunggongvirae</taxon>
        <taxon>Uroviricota</taxon>
        <taxon>Caudoviricetes</taxon>
        <taxon>Pantevenvirales</taxon>
        <taxon>Straboviridae</taxon>
        <taxon>Nanhuvirus</taxon>
        <taxon>Nanhuvirus LPCS28</taxon>
    </lineage>
</organism>
<proteinExistence type="predicted"/>
<evidence type="ECO:0000313" key="1">
    <source>
        <dbReference type="EMBL" id="UNY47044.1"/>
    </source>
</evidence>
<evidence type="ECO:0008006" key="3">
    <source>
        <dbReference type="Google" id="ProtNLM"/>
    </source>
</evidence>
<keyword evidence="2" id="KW-1185">Reference proteome</keyword>
<evidence type="ECO:0000313" key="2">
    <source>
        <dbReference type="Proteomes" id="UP000832072"/>
    </source>
</evidence>
<dbReference type="InterPro" id="IPR015100">
    <property type="entry name" value="AsiA"/>
</dbReference>
<dbReference type="EMBL" id="OM638103">
    <property type="protein sequence ID" value="UNY47044.1"/>
    <property type="molecule type" value="Genomic_DNA"/>
</dbReference>
<sequence length="90" mass="10428">MSSTESTELCRDIVATASILIKFEMCHIMDSQSSFVEFLNAAGFRTVRGKEFSKMSFRKMWERLSPSEIKDILSEFDSRNFDILSTMVER</sequence>
<dbReference type="Proteomes" id="UP000832072">
    <property type="component" value="Segment"/>
</dbReference>
<dbReference type="SUPFAM" id="SSF69070">
    <property type="entry name" value="Anti-sigma factor AsiA"/>
    <property type="match status" value="1"/>
</dbReference>
<dbReference type="Gene3D" id="1.10.1810.10">
    <property type="entry name" value="Anti-Sigma Factor A"/>
    <property type="match status" value="1"/>
</dbReference>
<reference evidence="1 2" key="1">
    <citation type="submission" date="2022-02" db="EMBL/GenBank/DDBJ databases">
        <authorList>
            <person name="Tian F."/>
            <person name="Li J."/>
            <person name="Li F."/>
            <person name="Tong Y."/>
        </authorList>
    </citation>
    <scope>NUCLEOTIDE SEQUENCE [LARGE SCALE GENOMIC DNA]</scope>
</reference>
<name>A0AAE9K662_9CAUD</name>
<accession>A0AAE9K662</accession>
<protein>
    <recommendedName>
        <fullName evidence="3">Anti-sigma 70 protein</fullName>
    </recommendedName>
</protein>
<dbReference type="GO" id="GO:0006355">
    <property type="term" value="P:regulation of DNA-templated transcription"/>
    <property type="evidence" value="ECO:0007669"/>
    <property type="project" value="InterPro"/>
</dbReference>
<dbReference type="InterPro" id="IPR036486">
    <property type="entry name" value="AsiA_sf"/>
</dbReference>
<gene>
    <name evidence="1" type="ORF">EHEKIMEA_00162</name>
</gene>
<dbReference type="Pfam" id="PF09010">
    <property type="entry name" value="AsiA"/>
    <property type="match status" value="1"/>
</dbReference>